<evidence type="ECO:0000313" key="2">
    <source>
        <dbReference type="Proteomes" id="UP000271700"/>
    </source>
</evidence>
<comment type="caution">
    <text evidence="1">The sequence shown here is derived from an EMBL/GenBank/DDBJ whole genome shotgun (WGS) entry which is preliminary data.</text>
</comment>
<dbReference type="Gene3D" id="3.30.910.20">
    <property type="entry name" value="Skp domain"/>
    <property type="match status" value="1"/>
</dbReference>
<evidence type="ECO:0000313" key="1">
    <source>
        <dbReference type="EMBL" id="RLK10539.1"/>
    </source>
</evidence>
<dbReference type="Proteomes" id="UP000271700">
    <property type="component" value="Unassembled WGS sequence"/>
</dbReference>
<proteinExistence type="predicted"/>
<accession>A0A497ZMA6</accession>
<dbReference type="InterPro" id="IPR024930">
    <property type="entry name" value="Skp_dom_sf"/>
</dbReference>
<dbReference type="RefSeq" id="WP_010439976.1">
    <property type="nucleotide sequence ID" value="NZ_RCCT01000001.1"/>
</dbReference>
<keyword evidence="2" id="KW-1185">Reference proteome</keyword>
<dbReference type="STRING" id="981384.GCA_000192475_03184"/>
<dbReference type="EMBL" id="RCCT01000001">
    <property type="protein sequence ID" value="RLK10539.1"/>
    <property type="molecule type" value="Genomic_DNA"/>
</dbReference>
<organism evidence="1 2">
    <name type="scientific">Ruegeria conchae</name>
    <dbReference type="NCBI Taxonomy" id="981384"/>
    <lineage>
        <taxon>Bacteria</taxon>
        <taxon>Pseudomonadati</taxon>
        <taxon>Pseudomonadota</taxon>
        <taxon>Alphaproteobacteria</taxon>
        <taxon>Rhodobacterales</taxon>
        <taxon>Roseobacteraceae</taxon>
        <taxon>Ruegeria</taxon>
    </lineage>
</organism>
<dbReference type="SUPFAM" id="SSF111384">
    <property type="entry name" value="OmpH-like"/>
    <property type="match status" value="1"/>
</dbReference>
<reference evidence="1 2" key="1">
    <citation type="submission" date="2018-10" db="EMBL/GenBank/DDBJ databases">
        <title>Genomic Encyclopedia of Archaeal and Bacterial Type Strains, Phase II (KMG-II): from individual species to whole genera.</title>
        <authorList>
            <person name="Goeker M."/>
        </authorList>
    </citation>
    <scope>NUCLEOTIDE SEQUENCE [LARGE SCALE GENOMIC DNA]</scope>
    <source>
        <strain evidence="1 2">DSM 29317</strain>
    </source>
</reference>
<sequence length="194" mass="21415">MLTKVMNILQGPLRALCVWAVLMAPSPLLAQQLGVPQSDVLTISSERLFADSRFGQRVFREIEAESALLADENELIVAQLSKEEKDLTDKRSEMSASEFRPLAEAFDEKVQSHRDSQRAKLDALARHGEEARNQFFEMAQPVLIELLREYGASIVIERSNVVLSSDASDITDTAIARIDAAIGDGSALEDANDK</sequence>
<dbReference type="GO" id="GO:0051082">
    <property type="term" value="F:unfolded protein binding"/>
    <property type="evidence" value="ECO:0007669"/>
    <property type="project" value="InterPro"/>
</dbReference>
<dbReference type="InterPro" id="IPR005632">
    <property type="entry name" value="Chaperone_Skp"/>
</dbReference>
<gene>
    <name evidence="1" type="ORF">CLV75_0513</name>
</gene>
<dbReference type="SMART" id="SM00935">
    <property type="entry name" value="OmpH"/>
    <property type="match status" value="1"/>
</dbReference>
<protein>
    <submittedName>
        <fullName evidence="1">Periplasmic chaperone for outer membrane proteins Skp</fullName>
    </submittedName>
</protein>
<dbReference type="Pfam" id="PF03938">
    <property type="entry name" value="OmpH"/>
    <property type="match status" value="1"/>
</dbReference>
<dbReference type="AlphaFoldDB" id="A0A497ZMA6"/>
<name>A0A497ZMA6_9RHOB</name>